<comment type="similarity">
    <text evidence="2">Belongs to the PheA/TfdB FAD monooxygenase family.</text>
</comment>
<dbReference type="InterPro" id="IPR036188">
    <property type="entry name" value="FAD/NAD-bd_sf"/>
</dbReference>
<reference evidence="8" key="1">
    <citation type="journal article" date="2020" name="Fungal Divers.">
        <title>Resolving the Mortierellaceae phylogeny through synthesis of multi-gene phylogenetics and phylogenomics.</title>
        <authorList>
            <person name="Vandepol N."/>
            <person name="Liber J."/>
            <person name="Desiro A."/>
            <person name="Na H."/>
            <person name="Kennedy M."/>
            <person name="Barry K."/>
            <person name="Grigoriev I.V."/>
            <person name="Miller A.N."/>
            <person name="O'Donnell K."/>
            <person name="Stajich J.E."/>
            <person name="Bonito G."/>
        </authorList>
    </citation>
    <scope>NUCLEOTIDE SEQUENCE</scope>
    <source>
        <strain evidence="8">KOD1015</strain>
    </source>
</reference>
<evidence type="ECO:0000313" key="8">
    <source>
        <dbReference type="EMBL" id="KAF9586201.1"/>
    </source>
</evidence>
<dbReference type="Gene3D" id="3.50.50.60">
    <property type="entry name" value="FAD/NAD(P)-binding domain"/>
    <property type="match status" value="1"/>
</dbReference>
<dbReference type="PANTHER" id="PTHR43004">
    <property type="entry name" value="TRK SYSTEM POTASSIUM UPTAKE PROTEIN"/>
    <property type="match status" value="1"/>
</dbReference>
<comment type="cofactor">
    <cofactor evidence="1">
        <name>FAD</name>
        <dbReference type="ChEBI" id="CHEBI:57692"/>
    </cofactor>
</comment>
<comment type="caution">
    <text evidence="8">The sequence shown here is derived from an EMBL/GenBank/DDBJ whole genome shotgun (WGS) entry which is preliminary data.</text>
</comment>
<evidence type="ECO:0000256" key="4">
    <source>
        <dbReference type="ARBA" id="ARBA00022827"/>
    </source>
</evidence>
<dbReference type="GO" id="GO:0071949">
    <property type="term" value="F:FAD binding"/>
    <property type="evidence" value="ECO:0007669"/>
    <property type="project" value="InterPro"/>
</dbReference>
<sequence>MASNNTSASSFKAYSSSSQVDVPVLIVGAGPSGLLSALLLSKMGVPCRIIERQLGASPLSKALVIHARTLEIFQMIGFDPAKGEGGKNELMDKFLDEGLPLSDFHFYSGGRLASVLPVFKNKDSFFNYGLFIEQGRTVALLSEELAKYGVCVDHGWELMDTKVVENRPGETDTYVETTIRRAKVGSNFRNTESKVLGSIDLEGDQAGKEYEVQVVRSNYLIATDGGKSAVRHKLNINFPGKTLDNNIILYDGHINTNITLRTPTIIDGTGGRTIIAIPLSNGRTRIMLDRGMLTPEGHKNLDPEELTFESFKKMLTEVASPITIELLDCQWLTYYRVNERLAERFSDKRRIFLAGDAAHVHSPAGGQGMNMGLQDAHNLTWKIALVLKGAAPESLLDTYSPERHAVAENIISLTSNLLGVGMAQDTFRRLLRRAALTVLPYILPLMSQGSPISMLRVRYHENNINQRHPAQPAPAEEYQVGQRARDGDLYFLGQVPNNTKSAPEPVHSLSSIRLHQLLAGPGVFHVLVFASDILSIKGQKQRYNIPPRDLLHLVSKYLTKWNAHWSLTYPAVSALPGASSTRAPIATLQKTFMVHILTASSEQSELASSDVESLGRQLTGEGRGYLDKQGVIHQKYGVNTRGGTGSIVVLRPDSYIGFRVQGIDEAEWKDVDEYFCSVLINREQQHRL</sequence>
<dbReference type="Proteomes" id="UP000780801">
    <property type="component" value="Unassembled WGS sequence"/>
</dbReference>
<feature type="domain" description="Phenol hydroxylase-like C-terminal dimerisation" evidence="7">
    <location>
        <begin position="512"/>
        <end position="681"/>
    </location>
</feature>
<dbReference type="PRINTS" id="PR00420">
    <property type="entry name" value="RNGMNOXGNASE"/>
</dbReference>
<evidence type="ECO:0000259" key="6">
    <source>
        <dbReference type="Pfam" id="PF01494"/>
    </source>
</evidence>
<dbReference type="InterPro" id="IPR036249">
    <property type="entry name" value="Thioredoxin-like_sf"/>
</dbReference>
<dbReference type="InterPro" id="IPR002938">
    <property type="entry name" value="FAD-bd"/>
</dbReference>
<dbReference type="SUPFAM" id="SSF54373">
    <property type="entry name" value="FAD-linked reductases, C-terminal domain"/>
    <property type="match status" value="1"/>
</dbReference>
<evidence type="ECO:0000256" key="5">
    <source>
        <dbReference type="ARBA" id="ARBA00023002"/>
    </source>
</evidence>
<name>A0A9P6G3I7_9FUNG</name>
<dbReference type="InterPro" id="IPR012941">
    <property type="entry name" value="Phe_hydrox_C_dim_dom"/>
</dbReference>
<dbReference type="EMBL" id="JAABOA010000060">
    <property type="protein sequence ID" value="KAF9586201.1"/>
    <property type="molecule type" value="Genomic_DNA"/>
</dbReference>
<evidence type="ECO:0000313" key="9">
    <source>
        <dbReference type="Proteomes" id="UP000780801"/>
    </source>
</evidence>
<keyword evidence="9" id="KW-1185">Reference proteome</keyword>
<dbReference type="Pfam" id="PF07976">
    <property type="entry name" value="Phe_hydrox_dim"/>
    <property type="match status" value="1"/>
</dbReference>
<evidence type="ECO:0000256" key="2">
    <source>
        <dbReference type="ARBA" id="ARBA00007801"/>
    </source>
</evidence>
<keyword evidence="5" id="KW-0560">Oxidoreductase</keyword>
<evidence type="ECO:0008006" key="10">
    <source>
        <dbReference type="Google" id="ProtNLM"/>
    </source>
</evidence>
<dbReference type="GO" id="GO:0016709">
    <property type="term" value="F:oxidoreductase activity, acting on paired donors, with incorporation or reduction of molecular oxygen, NAD(P)H as one donor, and incorporation of one atom of oxygen"/>
    <property type="evidence" value="ECO:0007669"/>
    <property type="project" value="UniProtKB-ARBA"/>
</dbReference>
<evidence type="ECO:0000256" key="1">
    <source>
        <dbReference type="ARBA" id="ARBA00001974"/>
    </source>
</evidence>
<accession>A0A9P6G3I7</accession>
<dbReference type="PANTHER" id="PTHR43004:SF19">
    <property type="entry name" value="BINDING MONOOXYGENASE, PUTATIVE (JCVI)-RELATED"/>
    <property type="match status" value="1"/>
</dbReference>
<feature type="domain" description="FAD-binding" evidence="6">
    <location>
        <begin position="21"/>
        <end position="412"/>
    </location>
</feature>
<dbReference type="Gene3D" id="3.40.30.20">
    <property type="match status" value="1"/>
</dbReference>
<dbReference type="Pfam" id="PF01494">
    <property type="entry name" value="FAD_binding_3"/>
    <property type="match status" value="1"/>
</dbReference>
<organism evidence="8 9">
    <name type="scientific">Lunasporangiospora selenospora</name>
    <dbReference type="NCBI Taxonomy" id="979761"/>
    <lineage>
        <taxon>Eukaryota</taxon>
        <taxon>Fungi</taxon>
        <taxon>Fungi incertae sedis</taxon>
        <taxon>Mucoromycota</taxon>
        <taxon>Mortierellomycotina</taxon>
        <taxon>Mortierellomycetes</taxon>
        <taxon>Mortierellales</taxon>
        <taxon>Mortierellaceae</taxon>
        <taxon>Lunasporangiospora</taxon>
    </lineage>
</organism>
<dbReference type="SUPFAM" id="SSF52833">
    <property type="entry name" value="Thioredoxin-like"/>
    <property type="match status" value="1"/>
</dbReference>
<keyword evidence="3" id="KW-0285">Flavoprotein</keyword>
<gene>
    <name evidence="8" type="ORF">BGW38_008638</name>
</gene>
<dbReference type="InterPro" id="IPR050641">
    <property type="entry name" value="RIFMO-like"/>
</dbReference>
<dbReference type="InterPro" id="IPR038220">
    <property type="entry name" value="PHOX_C_sf"/>
</dbReference>
<proteinExistence type="inferred from homology"/>
<evidence type="ECO:0000256" key="3">
    <source>
        <dbReference type="ARBA" id="ARBA00022630"/>
    </source>
</evidence>
<dbReference type="OrthoDB" id="2690153at2759"/>
<keyword evidence="4" id="KW-0274">FAD</keyword>
<dbReference type="Gene3D" id="3.30.70.2450">
    <property type="match status" value="1"/>
</dbReference>
<dbReference type="AlphaFoldDB" id="A0A9P6G3I7"/>
<dbReference type="SUPFAM" id="SSF51905">
    <property type="entry name" value="FAD/NAD(P)-binding domain"/>
    <property type="match status" value="1"/>
</dbReference>
<protein>
    <recommendedName>
        <fullName evidence="10">FAD-binding domain-containing protein</fullName>
    </recommendedName>
</protein>
<evidence type="ECO:0000259" key="7">
    <source>
        <dbReference type="Pfam" id="PF07976"/>
    </source>
</evidence>